<dbReference type="RefSeq" id="WP_150966806.1">
    <property type="nucleotide sequence ID" value="NZ_VZZJ01000045.1"/>
</dbReference>
<dbReference type="EMBL" id="VZZJ01000045">
    <property type="protein sequence ID" value="KAB1068812.1"/>
    <property type="molecule type" value="Genomic_DNA"/>
</dbReference>
<sequence length="141" mass="15227">MTDPDRLARFLKALELDRANRGQVKPSSAMLIGMQRMMLRLPAWCTDEADLDPGCVYGAAFEDGYLAALEKTKIVLGLPEVRGREREALELALDPELEPAEIAVRLRAAAAPVPPAEKPAGNVVSFPGRKPSLPPEPGNIA</sequence>
<name>A0A6N6MG48_9HYPH</name>
<evidence type="ECO:0000313" key="3">
    <source>
        <dbReference type="Proteomes" id="UP000441523"/>
    </source>
</evidence>
<evidence type="ECO:0000256" key="1">
    <source>
        <dbReference type="SAM" id="MobiDB-lite"/>
    </source>
</evidence>
<keyword evidence="3" id="KW-1185">Reference proteome</keyword>
<accession>A0A6N6MG48</accession>
<comment type="caution">
    <text evidence="2">The sequence shown here is derived from an EMBL/GenBank/DDBJ whole genome shotgun (WGS) entry which is preliminary data.</text>
</comment>
<reference evidence="2 3" key="1">
    <citation type="submission" date="2019-09" db="EMBL/GenBank/DDBJ databases">
        <title>YIM 132548 draft genome.</title>
        <authorList>
            <person name="Jiang L."/>
        </authorList>
    </citation>
    <scope>NUCLEOTIDE SEQUENCE [LARGE SCALE GENOMIC DNA]</scope>
    <source>
        <strain evidence="2 3">YIM 132548</strain>
    </source>
</reference>
<gene>
    <name evidence="2" type="ORF">F6X51_26215</name>
</gene>
<organism evidence="2 3">
    <name type="scientific">Methylobacterium planeticum</name>
    <dbReference type="NCBI Taxonomy" id="2615211"/>
    <lineage>
        <taxon>Bacteria</taxon>
        <taxon>Pseudomonadati</taxon>
        <taxon>Pseudomonadota</taxon>
        <taxon>Alphaproteobacteria</taxon>
        <taxon>Hyphomicrobiales</taxon>
        <taxon>Methylobacteriaceae</taxon>
        <taxon>Methylobacterium</taxon>
    </lineage>
</organism>
<protein>
    <submittedName>
        <fullName evidence="2">Uncharacterized protein</fullName>
    </submittedName>
</protein>
<dbReference type="AlphaFoldDB" id="A0A6N6MG48"/>
<feature type="region of interest" description="Disordered" evidence="1">
    <location>
        <begin position="112"/>
        <end position="141"/>
    </location>
</feature>
<dbReference type="Proteomes" id="UP000441523">
    <property type="component" value="Unassembled WGS sequence"/>
</dbReference>
<feature type="compositionally biased region" description="Pro residues" evidence="1">
    <location>
        <begin position="132"/>
        <end position="141"/>
    </location>
</feature>
<proteinExistence type="predicted"/>
<evidence type="ECO:0000313" key="2">
    <source>
        <dbReference type="EMBL" id="KAB1068812.1"/>
    </source>
</evidence>